<dbReference type="OrthoDB" id="5875258at2759"/>
<feature type="chain" id="PRO_5016801504" evidence="1">
    <location>
        <begin position="28"/>
        <end position="187"/>
    </location>
</feature>
<sequence length="187" mass="20899">MHAVNKHILVYSLESLIVLITACLVQAEFDATECGKTKGCVRAPKECTSNEDCKISFSYKVVDGDKMEMEIFGKPPIEEDAYIAVGFSNDTRMGNDLVVFCAREEEKVFAGVAIHGQRTKIEVLKKSMFQDSKGVQEQLSASQQDGTYYCKVSQVQKRSDDDMYSLDKSYHILLATGPYNNGSEFFS</sequence>
<evidence type="ECO:0000313" key="4">
    <source>
        <dbReference type="Proteomes" id="UP000252519"/>
    </source>
</evidence>
<accession>A0A368H5N6</accession>
<evidence type="ECO:0000256" key="1">
    <source>
        <dbReference type="SAM" id="SignalP"/>
    </source>
</evidence>
<evidence type="ECO:0000313" key="3">
    <source>
        <dbReference type="EMBL" id="RCN51923.1"/>
    </source>
</evidence>
<dbReference type="InterPro" id="IPR042789">
    <property type="entry name" value="FRRS1L"/>
</dbReference>
<dbReference type="Proteomes" id="UP000252519">
    <property type="component" value="Unassembled WGS sequence"/>
</dbReference>
<dbReference type="GO" id="GO:1900449">
    <property type="term" value="P:regulation of glutamate receptor signaling pathway"/>
    <property type="evidence" value="ECO:0007669"/>
    <property type="project" value="InterPro"/>
</dbReference>
<dbReference type="CDD" id="cd09628">
    <property type="entry name" value="DOMON_SDR_2_like"/>
    <property type="match status" value="1"/>
</dbReference>
<reference evidence="3 4" key="1">
    <citation type="submission" date="2014-10" db="EMBL/GenBank/DDBJ databases">
        <title>Draft genome of the hookworm Ancylostoma caninum.</title>
        <authorList>
            <person name="Mitreva M."/>
        </authorList>
    </citation>
    <scope>NUCLEOTIDE SEQUENCE [LARGE SCALE GENOMIC DNA]</scope>
    <source>
        <strain evidence="3 4">Baltimore</strain>
    </source>
</reference>
<dbReference type="Pfam" id="PF03351">
    <property type="entry name" value="DOMON"/>
    <property type="match status" value="1"/>
</dbReference>
<feature type="signal peptide" evidence="1">
    <location>
        <begin position="1"/>
        <end position="27"/>
    </location>
</feature>
<evidence type="ECO:0000259" key="2">
    <source>
        <dbReference type="PROSITE" id="PS50836"/>
    </source>
</evidence>
<dbReference type="GO" id="GO:0099072">
    <property type="term" value="P:regulation of postsynaptic membrane neurotransmitter receptor levels"/>
    <property type="evidence" value="ECO:0007669"/>
    <property type="project" value="TreeGrafter"/>
</dbReference>
<dbReference type="InterPro" id="IPR005018">
    <property type="entry name" value="DOMON_domain"/>
</dbReference>
<dbReference type="PROSITE" id="PS50836">
    <property type="entry name" value="DOMON"/>
    <property type="match status" value="1"/>
</dbReference>
<dbReference type="STRING" id="29170.A0A368H5N6"/>
<dbReference type="PANTHER" id="PTHR46902">
    <property type="entry name" value="DOMON DOMAIN-CONTAINING PROTEIN FRRS1L"/>
    <property type="match status" value="1"/>
</dbReference>
<protein>
    <submittedName>
        <fullName evidence="3">DOMON domain protein</fullName>
    </submittedName>
</protein>
<dbReference type="AlphaFoldDB" id="A0A368H5N6"/>
<dbReference type="PANTHER" id="PTHR46902:SF1">
    <property type="entry name" value="DOMON DOMAIN-CONTAINING PROTEIN FRRS1L"/>
    <property type="match status" value="1"/>
</dbReference>
<proteinExistence type="predicted"/>
<organism evidence="3 4">
    <name type="scientific">Ancylostoma caninum</name>
    <name type="common">Dog hookworm</name>
    <dbReference type="NCBI Taxonomy" id="29170"/>
    <lineage>
        <taxon>Eukaryota</taxon>
        <taxon>Metazoa</taxon>
        <taxon>Ecdysozoa</taxon>
        <taxon>Nematoda</taxon>
        <taxon>Chromadorea</taxon>
        <taxon>Rhabditida</taxon>
        <taxon>Rhabditina</taxon>
        <taxon>Rhabditomorpha</taxon>
        <taxon>Strongyloidea</taxon>
        <taxon>Ancylostomatidae</taxon>
        <taxon>Ancylostomatinae</taxon>
        <taxon>Ancylostoma</taxon>
    </lineage>
</organism>
<feature type="domain" description="DOMON" evidence="2">
    <location>
        <begin position="53"/>
        <end position="177"/>
    </location>
</feature>
<dbReference type="EMBL" id="JOJR01000010">
    <property type="protein sequence ID" value="RCN51923.1"/>
    <property type="molecule type" value="Genomic_DNA"/>
</dbReference>
<name>A0A368H5N6_ANCCA</name>
<dbReference type="SMART" id="SM00664">
    <property type="entry name" value="DoH"/>
    <property type="match status" value="1"/>
</dbReference>
<keyword evidence="1" id="KW-0732">Signal</keyword>
<comment type="caution">
    <text evidence="3">The sequence shown here is derived from an EMBL/GenBank/DDBJ whole genome shotgun (WGS) entry which is preliminary data.</text>
</comment>
<gene>
    <name evidence="3" type="ORF">ANCCAN_02011</name>
</gene>
<keyword evidence="4" id="KW-1185">Reference proteome</keyword>